<dbReference type="AlphaFoldDB" id="A0A183CRA7"/>
<dbReference type="Proteomes" id="UP000050741">
    <property type="component" value="Unassembled WGS sequence"/>
</dbReference>
<protein>
    <submittedName>
        <fullName evidence="3">Uncharacterized protein</fullName>
    </submittedName>
</protein>
<proteinExistence type="predicted"/>
<accession>A0A183CRA7</accession>
<sequence>MPKIVFYLVVFCICIILLNNLVAAGSCFGFGRGVKSAEIIAADNHCKQHNQADCGTMAYYATKKWILYCGWNGDECITNGNMSRI</sequence>
<dbReference type="PROSITE" id="PS51257">
    <property type="entry name" value="PROKAR_LIPOPROTEIN"/>
    <property type="match status" value="1"/>
</dbReference>
<organism evidence="2 3">
    <name type="scientific">Globodera pallida</name>
    <name type="common">Potato cyst nematode worm</name>
    <name type="synonym">Heterodera pallida</name>
    <dbReference type="NCBI Taxonomy" id="36090"/>
    <lineage>
        <taxon>Eukaryota</taxon>
        <taxon>Metazoa</taxon>
        <taxon>Ecdysozoa</taxon>
        <taxon>Nematoda</taxon>
        <taxon>Chromadorea</taxon>
        <taxon>Rhabditida</taxon>
        <taxon>Tylenchina</taxon>
        <taxon>Tylenchomorpha</taxon>
        <taxon>Tylenchoidea</taxon>
        <taxon>Heteroderidae</taxon>
        <taxon>Heteroderinae</taxon>
        <taxon>Globodera</taxon>
    </lineage>
</organism>
<dbReference type="WBParaSite" id="GPLIN_001541500">
    <property type="protein sequence ID" value="GPLIN_001541500"/>
    <property type="gene ID" value="GPLIN_001541500"/>
</dbReference>
<evidence type="ECO:0000313" key="3">
    <source>
        <dbReference type="WBParaSite" id="GPLIN_001541500"/>
    </source>
</evidence>
<reference evidence="3" key="3">
    <citation type="submission" date="2016-06" db="UniProtKB">
        <authorList>
            <consortium name="WormBaseParasite"/>
        </authorList>
    </citation>
    <scope>IDENTIFICATION</scope>
</reference>
<keyword evidence="2" id="KW-1185">Reference proteome</keyword>
<evidence type="ECO:0000256" key="1">
    <source>
        <dbReference type="SAM" id="SignalP"/>
    </source>
</evidence>
<reference evidence="2" key="2">
    <citation type="submission" date="2014-05" db="EMBL/GenBank/DDBJ databases">
        <title>The genome and life-stage specific transcriptomes of Globodera pallida elucidate key aspects of plant parasitism by a cyst nematode.</title>
        <authorList>
            <person name="Cotton J.A."/>
            <person name="Lilley C.J."/>
            <person name="Jones L.M."/>
            <person name="Kikuchi T."/>
            <person name="Reid A.J."/>
            <person name="Thorpe P."/>
            <person name="Tsai I.J."/>
            <person name="Beasley H."/>
            <person name="Blok V."/>
            <person name="Cock P.J.A."/>
            <person name="Van den Akker S.E."/>
            <person name="Holroyd N."/>
            <person name="Hunt M."/>
            <person name="Mantelin S."/>
            <person name="Naghra H."/>
            <person name="Pain A."/>
            <person name="Palomares-Rius J.E."/>
            <person name="Zarowiecki M."/>
            <person name="Berriman M."/>
            <person name="Jones J.T."/>
            <person name="Urwin P.E."/>
        </authorList>
    </citation>
    <scope>NUCLEOTIDE SEQUENCE [LARGE SCALE GENOMIC DNA]</scope>
    <source>
        <strain evidence="2">Lindley</strain>
    </source>
</reference>
<name>A0A183CRA7_GLOPA</name>
<evidence type="ECO:0000313" key="2">
    <source>
        <dbReference type="Proteomes" id="UP000050741"/>
    </source>
</evidence>
<feature type="chain" id="PRO_5008147901" evidence="1">
    <location>
        <begin position="25"/>
        <end position="85"/>
    </location>
</feature>
<keyword evidence="1" id="KW-0732">Signal</keyword>
<feature type="signal peptide" evidence="1">
    <location>
        <begin position="1"/>
        <end position="24"/>
    </location>
</feature>
<reference evidence="2" key="1">
    <citation type="submission" date="2013-12" db="EMBL/GenBank/DDBJ databases">
        <authorList>
            <person name="Aslett M."/>
        </authorList>
    </citation>
    <scope>NUCLEOTIDE SEQUENCE [LARGE SCALE GENOMIC DNA]</scope>
    <source>
        <strain evidence="2">Lindley</strain>
    </source>
</reference>